<accession>A0A9D1FZS7</accession>
<keyword evidence="2 9" id="KW-0321">Glycogen metabolism</keyword>
<dbReference type="SUPFAM" id="SSF53448">
    <property type="entry name" value="Nucleotide-diphospho-sugar transferases"/>
    <property type="match status" value="1"/>
</dbReference>
<dbReference type="EC" id="2.7.7.27" evidence="9"/>
<evidence type="ECO:0000256" key="1">
    <source>
        <dbReference type="ARBA" id="ARBA00010443"/>
    </source>
</evidence>
<dbReference type="HAMAP" id="MF_00624">
    <property type="entry name" value="GlgC"/>
    <property type="match status" value="1"/>
</dbReference>
<dbReference type="InterPro" id="IPR005836">
    <property type="entry name" value="ADP_Glu_pyroP_CS"/>
</dbReference>
<dbReference type="PROSITE" id="PS00809">
    <property type="entry name" value="ADP_GLC_PYROPHOSPH_2"/>
    <property type="match status" value="1"/>
</dbReference>
<dbReference type="Pfam" id="PF00483">
    <property type="entry name" value="NTP_transferase"/>
    <property type="match status" value="1"/>
</dbReference>
<dbReference type="NCBIfam" id="NF003670">
    <property type="entry name" value="PRK05293.1"/>
    <property type="match status" value="1"/>
</dbReference>
<feature type="domain" description="Glucose-1-phosphate adenylyltransferase/Bifunctional protein GlmU-like C-terminal hexapeptide" evidence="11">
    <location>
        <begin position="289"/>
        <end position="361"/>
    </location>
</feature>
<evidence type="ECO:0000259" key="10">
    <source>
        <dbReference type="Pfam" id="PF00483"/>
    </source>
</evidence>
<keyword evidence="6 9" id="KW-0067">ATP-binding</keyword>
<dbReference type="InterPro" id="IPR056818">
    <property type="entry name" value="GlmU/GlgC-like_hexapep"/>
</dbReference>
<reference evidence="12" key="1">
    <citation type="submission" date="2020-10" db="EMBL/GenBank/DDBJ databases">
        <authorList>
            <person name="Gilroy R."/>
        </authorList>
    </citation>
    <scope>NUCLEOTIDE SEQUENCE</scope>
    <source>
        <strain evidence="12">13766</strain>
    </source>
</reference>
<dbReference type="InterPro" id="IPR011004">
    <property type="entry name" value="Trimer_LpxA-like_sf"/>
</dbReference>
<organism evidence="12 13">
    <name type="scientific">Candidatus Alectryocaccomicrobium excrementavium</name>
    <dbReference type="NCBI Taxonomy" id="2840668"/>
    <lineage>
        <taxon>Bacteria</taxon>
        <taxon>Bacillati</taxon>
        <taxon>Bacillota</taxon>
        <taxon>Clostridia</taxon>
        <taxon>Candidatus Alectryocaccomicrobium</taxon>
    </lineage>
</organism>
<evidence type="ECO:0000256" key="5">
    <source>
        <dbReference type="ARBA" id="ARBA00022741"/>
    </source>
</evidence>
<dbReference type="PROSITE" id="PS00808">
    <property type="entry name" value="ADP_GLC_PYROPHOSPH_1"/>
    <property type="match status" value="1"/>
</dbReference>
<comment type="similarity">
    <text evidence="1 9">Belongs to the bacterial/plant glucose-1-phosphate adenylyltransferase family.</text>
</comment>
<dbReference type="InterPro" id="IPR029044">
    <property type="entry name" value="Nucleotide-diphossugar_trans"/>
</dbReference>
<feature type="site" description="Could play a key role in the communication between the regulatory and the substrate sites" evidence="9">
    <location>
        <position position="99"/>
    </location>
</feature>
<dbReference type="CDD" id="cd02508">
    <property type="entry name" value="ADP_Glucose_PP"/>
    <property type="match status" value="1"/>
</dbReference>
<dbReference type="InterPro" id="IPR011831">
    <property type="entry name" value="ADP-Glc_PPase"/>
</dbReference>
<gene>
    <name evidence="9" type="primary">glgC</name>
    <name evidence="12" type="ORF">IAA84_05670</name>
</gene>
<dbReference type="PANTHER" id="PTHR43523:SF2">
    <property type="entry name" value="GLUCOSE-1-PHOSPHATE ADENYLYLTRANSFERASE"/>
    <property type="match status" value="1"/>
</dbReference>
<dbReference type="PANTHER" id="PTHR43523">
    <property type="entry name" value="GLUCOSE-1-PHOSPHATE ADENYLYLTRANSFERASE-RELATED"/>
    <property type="match status" value="1"/>
</dbReference>
<dbReference type="GO" id="GO:0008878">
    <property type="term" value="F:glucose-1-phosphate adenylyltransferase activity"/>
    <property type="evidence" value="ECO:0007669"/>
    <property type="project" value="UniProtKB-UniRule"/>
</dbReference>
<dbReference type="AlphaFoldDB" id="A0A9D1FZS7"/>
<keyword evidence="3 9" id="KW-0808">Transferase</keyword>
<feature type="binding site" evidence="9">
    <location>
        <position position="165"/>
    </location>
    <ligand>
        <name>alpha-D-glucose 1-phosphate</name>
        <dbReference type="ChEBI" id="CHEBI:58601"/>
    </ligand>
</feature>
<comment type="function">
    <text evidence="9">Involved in the biosynthesis of ADP-glucose, a building block required for the elongation reactions to produce glycogen. Catalyzes the reaction between ATP and alpha-D-glucose 1-phosphate (G1P) to produce pyrophosphate and ADP-Glc.</text>
</comment>
<dbReference type="Proteomes" id="UP000824140">
    <property type="component" value="Unassembled WGS sequence"/>
</dbReference>
<feature type="binding site" evidence="9">
    <location>
        <begin position="180"/>
        <end position="181"/>
    </location>
    <ligand>
        <name>alpha-D-glucose 1-phosphate</name>
        <dbReference type="ChEBI" id="CHEBI:58601"/>
    </ligand>
</feature>
<evidence type="ECO:0000256" key="4">
    <source>
        <dbReference type="ARBA" id="ARBA00022695"/>
    </source>
</evidence>
<evidence type="ECO:0000256" key="8">
    <source>
        <dbReference type="ARBA" id="ARBA00023277"/>
    </source>
</evidence>
<comment type="subunit">
    <text evidence="9">Homotetramer.</text>
</comment>
<comment type="caution">
    <text evidence="12">The sequence shown here is derived from an EMBL/GenBank/DDBJ whole genome shotgun (WGS) entry which is preliminary data.</text>
</comment>
<sequence length="400" mass="44065">MRKKHCIAMLLAGGQGSRLGLLTKTVAKPAVPFGGKYRIIDFPLSNCSNSGIDVVGVLTQYQPLELNSYIGSGQSWDLDLLNGGVFVLPPYMRGGGGEWYRGTANAIYQNIPFIEQYDPDYVLILSGDHIYKMDYSKMLASHIKNEADLTVAVRPVAWEDAPSFGIMNTDETGRITEFEEKPKHPKSNRASMGVYVFTWPVLRRYLTEDEKNPNSQNDFGKNIIPTMLADGRKLMAYAFEDYWKDVGTIESLWEAHMDLLGEKPVFNLADTRWRIYARNPIMPPHYVGQEAYIADSMVTEGCEVYGSVEHSVLFAGVVVEKGASIVDSVVMPGTIVRKGACVTRTIVSENCVIGENCVVGAPGGPIALVGYSTRLPAGVRVAAGEQTDEDKLNEEAAHHE</sequence>
<evidence type="ECO:0000313" key="13">
    <source>
        <dbReference type="Proteomes" id="UP000824140"/>
    </source>
</evidence>
<feature type="binding site" evidence="9">
    <location>
        <position position="100"/>
    </location>
    <ligand>
        <name>alpha-D-glucose 1-phosphate</name>
        <dbReference type="ChEBI" id="CHEBI:58601"/>
    </ligand>
</feature>
<dbReference type="InterPro" id="IPR023049">
    <property type="entry name" value="GlgC_bac"/>
</dbReference>
<dbReference type="NCBIfam" id="TIGR02091">
    <property type="entry name" value="glgC"/>
    <property type="match status" value="1"/>
</dbReference>
<keyword evidence="7 9" id="KW-0320">Glycogen biosynthesis</keyword>
<evidence type="ECO:0000256" key="6">
    <source>
        <dbReference type="ARBA" id="ARBA00022840"/>
    </source>
</evidence>
<proteinExistence type="inferred from homology"/>
<dbReference type="SUPFAM" id="SSF51161">
    <property type="entry name" value="Trimeric LpxA-like enzymes"/>
    <property type="match status" value="1"/>
</dbReference>
<feature type="binding site" evidence="9">
    <location>
        <position position="191"/>
    </location>
    <ligand>
        <name>alpha-D-glucose 1-phosphate</name>
        <dbReference type="ChEBI" id="CHEBI:58601"/>
    </ligand>
</feature>
<dbReference type="Gene3D" id="3.90.550.10">
    <property type="entry name" value="Spore Coat Polysaccharide Biosynthesis Protein SpsA, Chain A"/>
    <property type="match status" value="1"/>
</dbReference>
<evidence type="ECO:0000259" key="11">
    <source>
        <dbReference type="Pfam" id="PF24894"/>
    </source>
</evidence>
<comment type="pathway">
    <text evidence="9">Glycan biosynthesis; glycogen biosynthesis.</text>
</comment>
<dbReference type="InterPro" id="IPR005835">
    <property type="entry name" value="NTP_transferase_dom"/>
</dbReference>
<dbReference type="GO" id="GO:0005978">
    <property type="term" value="P:glycogen biosynthetic process"/>
    <property type="evidence" value="ECO:0007669"/>
    <property type="project" value="UniProtKB-UniRule"/>
</dbReference>
<evidence type="ECO:0000313" key="12">
    <source>
        <dbReference type="EMBL" id="HIS92491.1"/>
    </source>
</evidence>
<reference evidence="12" key="2">
    <citation type="journal article" date="2021" name="PeerJ">
        <title>Extensive microbial diversity within the chicken gut microbiome revealed by metagenomics and culture.</title>
        <authorList>
            <person name="Gilroy R."/>
            <person name="Ravi A."/>
            <person name="Getino M."/>
            <person name="Pursley I."/>
            <person name="Horton D.L."/>
            <person name="Alikhan N.F."/>
            <person name="Baker D."/>
            <person name="Gharbi K."/>
            <person name="Hall N."/>
            <person name="Watson M."/>
            <person name="Adriaenssens E.M."/>
            <person name="Foster-Nyarko E."/>
            <person name="Jarju S."/>
            <person name="Secka A."/>
            <person name="Antonio M."/>
            <person name="Oren A."/>
            <person name="Chaudhuri R.R."/>
            <person name="La Ragione R."/>
            <person name="Hildebrand F."/>
            <person name="Pallen M.J."/>
        </authorList>
    </citation>
    <scope>NUCLEOTIDE SEQUENCE</scope>
    <source>
        <strain evidence="12">13766</strain>
    </source>
</reference>
<feature type="domain" description="Nucleotidyl transferase" evidence="10">
    <location>
        <begin position="8"/>
        <end position="260"/>
    </location>
</feature>
<keyword evidence="8 9" id="KW-0119">Carbohydrate metabolism</keyword>
<dbReference type="Pfam" id="PF24894">
    <property type="entry name" value="Hexapep_GlmU"/>
    <property type="match status" value="1"/>
</dbReference>
<keyword evidence="5 9" id="KW-0547">Nucleotide-binding</keyword>
<dbReference type="GO" id="GO:0005524">
    <property type="term" value="F:ATP binding"/>
    <property type="evidence" value="ECO:0007669"/>
    <property type="project" value="UniProtKB-KW"/>
</dbReference>
<keyword evidence="4 9" id="KW-0548">Nucleotidyltransferase</keyword>
<evidence type="ECO:0000256" key="2">
    <source>
        <dbReference type="ARBA" id="ARBA00022600"/>
    </source>
</evidence>
<feature type="site" description="Could play a key role in the communication between the regulatory and the substrate sites" evidence="9">
    <location>
        <position position="60"/>
    </location>
</feature>
<dbReference type="PROSITE" id="PS00810">
    <property type="entry name" value="ADP_GLC_PYROPHOSPH_3"/>
    <property type="match status" value="1"/>
</dbReference>
<protein>
    <recommendedName>
        <fullName evidence="9">Glucose-1-phosphate adenylyltransferase</fullName>
        <ecNumber evidence="9">2.7.7.27</ecNumber>
    </recommendedName>
    <alternativeName>
        <fullName evidence="9">ADP-glucose pyrophosphorylase</fullName>
        <shortName evidence="9">ADPGlc PPase</shortName>
    </alternativeName>
    <alternativeName>
        <fullName evidence="9">ADP-glucose synthase</fullName>
    </alternativeName>
</protein>
<evidence type="ECO:0000256" key="7">
    <source>
        <dbReference type="ARBA" id="ARBA00023056"/>
    </source>
</evidence>
<name>A0A9D1FZS7_9FIRM</name>
<evidence type="ECO:0000256" key="3">
    <source>
        <dbReference type="ARBA" id="ARBA00022679"/>
    </source>
</evidence>
<evidence type="ECO:0000256" key="9">
    <source>
        <dbReference type="HAMAP-Rule" id="MF_00624"/>
    </source>
</evidence>
<comment type="catalytic activity">
    <reaction evidence="9">
        <text>alpha-D-glucose 1-phosphate + ATP + H(+) = ADP-alpha-D-glucose + diphosphate</text>
        <dbReference type="Rhea" id="RHEA:12120"/>
        <dbReference type="ChEBI" id="CHEBI:15378"/>
        <dbReference type="ChEBI" id="CHEBI:30616"/>
        <dbReference type="ChEBI" id="CHEBI:33019"/>
        <dbReference type="ChEBI" id="CHEBI:57498"/>
        <dbReference type="ChEBI" id="CHEBI:58601"/>
        <dbReference type="EC" id="2.7.7.27"/>
    </reaction>
</comment>
<dbReference type="EMBL" id="DVJN01000112">
    <property type="protein sequence ID" value="HIS92491.1"/>
    <property type="molecule type" value="Genomic_DNA"/>
</dbReference>
<dbReference type="Gene3D" id="2.160.10.10">
    <property type="entry name" value="Hexapeptide repeat proteins"/>
    <property type="match status" value="1"/>
</dbReference>
<dbReference type="CDD" id="cd04651">
    <property type="entry name" value="LbH_G1P_AT_C"/>
    <property type="match status" value="1"/>
</dbReference>